<dbReference type="OrthoDB" id="9807890at2"/>
<dbReference type="Pfam" id="PF00149">
    <property type="entry name" value="Metallophos"/>
    <property type="match status" value="1"/>
</dbReference>
<dbReference type="eggNOG" id="COG4639">
    <property type="taxonomic scope" value="Bacteria"/>
</dbReference>
<evidence type="ECO:0000259" key="1">
    <source>
        <dbReference type="Pfam" id="PF00149"/>
    </source>
</evidence>
<sequence length="872" mass="95379">MSTLEVPELCLVVLVGASGSGKSTFAREHFGRFEVISSDYCRGLVADDENDQSASGDAFDVLNFIAGKRLAAGRLTVIDATNVQPESRKKLVELARAHDVLPVAIVLDLPEKVCHERNASRPDRDFGEHVVRRQRGQLRRSSRFLQKEGFRKVHVLRSEEEVAGAEIVRERLLNDYRHETGPFDVIGDIHGCRAELETLLVSLGYTITRDESGRAVDAAHPSRRAVFVGDLVDRGPDSPGVLRLVMGMVGAGHAFAVPGNHENKLVRALQGRNVQVTHGLAETLDQLGRESEEFRKEVQEFCHGLVSHLVLDGGKLVVAHAGLKEAYHGRASARVRSFALYGDSTGETDEFGLPVRYPWAADYRGKAMVLYGHVPTPEVEWINNTMCLDTGCVFGGKLTALRYPEKEVVSVPAEKVWYEPTKPFPSSTATMLDPASGSSVEVAAPRRDPDALDVTDVLGKRVVETAHHGRISISEESAAGALEVMSRFALEPRWLLYLPPTMAPSATSALPGVLEHPTEAFDSYRADGIAQVICEEKHMGSRAVAIVCRDDSVAASRFGATNGATGAIYTRTGRPFFDGDLTEELLARLRTAVTSAGLWEELDTGWLMLDCELLPWSAKAEDLLRNQYAAVGAAARTALLAALSTLESAVARGVDVASLLARTSSRAQNAEAFTEAYRRYCWPTSGIDGISLAPFQVLATEGSTYHHRDHSWHLGVADRLVEAETMLDPASGSSVPKLVRRTGRLLVDTTDPNSTAAGIEWWESMTAAGGEGMVVKPHANLSRAQRGLAQPGIKVRGREYLRIIYGPDYTEEANLSRLRERRLGHKRSMALREYALGLESLDRAVRGEPLWRVHEPVFATLALESEPVDPRL</sequence>
<dbReference type="STRING" id="211114.SAMN04489726_0628"/>
<dbReference type="SUPFAM" id="SSF56091">
    <property type="entry name" value="DNA ligase/mRNA capping enzyme, catalytic domain"/>
    <property type="match status" value="1"/>
</dbReference>
<dbReference type="Pfam" id="PF16542">
    <property type="entry name" value="PNKP_ligase"/>
    <property type="match status" value="1"/>
</dbReference>
<dbReference type="InterPro" id="IPR029052">
    <property type="entry name" value="Metallo-depent_PP-like"/>
</dbReference>
<dbReference type="InterPro" id="IPR004843">
    <property type="entry name" value="Calcineurin-like_PHP"/>
</dbReference>
<dbReference type="InterPro" id="IPR027417">
    <property type="entry name" value="P-loop_NTPase"/>
</dbReference>
<reference evidence="3 4" key="1">
    <citation type="submission" date="2016-10" db="EMBL/GenBank/DDBJ databases">
        <authorList>
            <person name="de Groot N.N."/>
        </authorList>
    </citation>
    <scope>NUCLEOTIDE SEQUENCE [LARGE SCALE GENOMIC DNA]</scope>
    <source>
        <strain evidence="3 4">DSM 44149</strain>
    </source>
</reference>
<dbReference type="EMBL" id="LT629701">
    <property type="protein sequence ID" value="SDM25755.1"/>
    <property type="molecule type" value="Genomic_DNA"/>
</dbReference>
<dbReference type="AlphaFoldDB" id="A0A1G9RTD0"/>
<feature type="domain" description="Calcineurin-like phosphoesterase" evidence="1">
    <location>
        <begin position="182"/>
        <end position="376"/>
    </location>
</feature>
<dbReference type="eggNOG" id="COG0639">
    <property type="taxonomic scope" value="Bacteria"/>
</dbReference>
<dbReference type="GO" id="GO:0016301">
    <property type="term" value="F:kinase activity"/>
    <property type="evidence" value="ECO:0007669"/>
    <property type="project" value="UniProtKB-KW"/>
</dbReference>
<keyword evidence="3" id="KW-0808">Transferase</keyword>
<accession>A0A1G9RTD0</accession>
<dbReference type="InterPro" id="IPR032380">
    <property type="entry name" value="PNKP_ligase_dom"/>
</dbReference>
<proteinExistence type="predicted"/>
<dbReference type="SUPFAM" id="SSF52540">
    <property type="entry name" value="P-loop containing nucleoside triphosphate hydrolases"/>
    <property type="match status" value="1"/>
</dbReference>
<dbReference type="PANTHER" id="PTHR42850">
    <property type="entry name" value="METALLOPHOSPHOESTERASE"/>
    <property type="match status" value="1"/>
</dbReference>
<dbReference type="Gene3D" id="3.60.21.10">
    <property type="match status" value="1"/>
</dbReference>
<protein>
    <submittedName>
        <fullName evidence="3">Polynucleotide kinase-phosphatase</fullName>
    </submittedName>
</protein>
<dbReference type="CDD" id="cd07423">
    <property type="entry name" value="MPP_Prp_like"/>
    <property type="match status" value="1"/>
</dbReference>
<dbReference type="Gene3D" id="3.40.50.300">
    <property type="entry name" value="P-loop containing nucleotide triphosphate hydrolases"/>
    <property type="match status" value="1"/>
</dbReference>
<dbReference type="Proteomes" id="UP000183376">
    <property type="component" value="Chromosome I"/>
</dbReference>
<name>A0A1G9RTD0_ALLAB</name>
<dbReference type="Gene3D" id="3.30.470.30">
    <property type="entry name" value="DNA ligase/mRNA capping enzyme"/>
    <property type="match status" value="2"/>
</dbReference>
<dbReference type="GO" id="GO:0005737">
    <property type="term" value="C:cytoplasm"/>
    <property type="evidence" value="ECO:0007669"/>
    <property type="project" value="TreeGrafter"/>
</dbReference>
<dbReference type="NCBIfam" id="TIGR04075">
    <property type="entry name" value="bacter_Pnkp"/>
    <property type="match status" value="1"/>
</dbReference>
<dbReference type="Pfam" id="PF13671">
    <property type="entry name" value="AAA_33"/>
    <property type="match status" value="1"/>
</dbReference>
<evidence type="ECO:0000313" key="4">
    <source>
        <dbReference type="Proteomes" id="UP000183376"/>
    </source>
</evidence>
<dbReference type="InterPro" id="IPR041780">
    <property type="entry name" value="MPP_PrpE-like"/>
</dbReference>
<evidence type="ECO:0000313" key="3">
    <source>
        <dbReference type="EMBL" id="SDM25755.1"/>
    </source>
</evidence>
<keyword evidence="3" id="KW-0418">Kinase</keyword>
<dbReference type="InterPro" id="IPR050126">
    <property type="entry name" value="Ap4A_hydrolase"/>
</dbReference>
<evidence type="ECO:0000259" key="2">
    <source>
        <dbReference type="Pfam" id="PF16542"/>
    </source>
</evidence>
<dbReference type="RefSeq" id="WP_030432285.1">
    <property type="nucleotide sequence ID" value="NZ_JOEF01000025.1"/>
</dbReference>
<dbReference type="GO" id="GO:0016791">
    <property type="term" value="F:phosphatase activity"/>
    <property type="evidence" value="ECO:0007669"/>
    <property type="project" value="TreeGrafter"/>
</dbReference>
<dbReference type="SUPFAM" id="SSF56300">
    <property type="entry name" value="Metallo-dependent phosphatases"/>
    <property type="match status" value="1"/>
</dbReference>
<dbReference type="PANTHER" id="PTHR42850:SF7">
    <property type="entry name" value="BIS(5'-NUCLEOSYL)-TETRAPHOSPHATASE PRPE [ASYMMETRICAL]"/>
    <property type="match status" value="1"/>
</dbReference>
<feature type="domain" description="Polynucleotide kinase-phosphatase ligase" evidence="2">
    <location>
        <begin position="481"/>
        <end position="867"/>
    </location>
</feature>
<keyword evidence="4" id="KW-1185">Reference proteome</keyword>
<organism evidence="3 4">
    <name type="scientific">Allokutzneria albata</name>
    <name type="common">Kibdelosporangium albatum</name>
    <dbReference type="NCBI Taxonomy" id="211114"/>
    <lineage>
        <taxon>Bacteria</taxon>
        <taxon>Bacillati</taxon>
        <taxon>Actinomycetota</taxon>
        <taxon>Actinomycetes</taxon>
        <taxon>Pseudonocardiales</taxon>
        <taxon>Pseudonocardiaceae</taxon>
        <taxon>Allokutzneria</taxon>
    </lineage>
</organism>
<dbReference type="InterPro" id="IPR024028">
    <property type="entry name" value="PNKP_bac"/>
</dbReference>
<gene>
    <name evidence="3" type="ORF">SAMN04489726_0628</name>
</gene>